<organism evidence="1 2">
    <name type="scientific">Silvibacterium dinghuense</name>
    <dbReference type="NCBI Taxonomy" id="1560006"/>
    <lineage>
        <taxon>Bacteria</taxon>
        <taxon>Pseudomonadati</taxon>
        <taxon>Acidobacteriota</taxon>
        <taxon>Terriglobia</taxon>
        <taxon>Terriglobales</taxon>
        <taxon>Acidobacteriaceae</taxon>
        <taxon>Silvibacterium</taxon>
    </lineage>
</organism>
<gene>
    <name evidence="1" type="ORF">ESZ00_12905</name>
</gene>
<comment type="caution">
    <text evidence="1">The sequence shown here is derived from an EMBL/GenBank/DDBJ whole genome shotgun (WGS) entry which is preliminary data.</text>
</comment>
<name>A0A4V1NVE3_9BACT</name>
<proteinExistence type="predicted"/>
<dbReference type="AlphaFoldDB" id="A0A4V1NVE3"/>
<dbReference type="RefSeq" id="WP_129208667.1">
    <property type="nucleotide sequence ID" value="NZ_BMGU01000004.1"/>
</dbReference>
<dbReference type="Pfam" id="PF13376">
    <property type="entry name" value="OmdA"/>
    <property type="match status" value="2"/>
</dbReference>
<dbReference type="OrthoDB" id="116808at2"/>
<dbReference type="InterPro" id="IPR037079">
    <property type="entry name" value="AF2212/PG0164-like_sf"/>
</dbReference>
<evidence type="ECO:0000313" key="2">
    <source>
        <dbReference type="Proteomes" id="UP000290253"/>
    </source>
</evidence>
<reference evidence="1 2" key="1">
    <citation type="journal article" date="2016" name="Int. J. Syst. Evol. Microbiol.">
        <title>Acidipila dinghuensis sp. nov., an acidobacterium isolated from forest soil.</title>
        <authorList>
            <person name="Jiang Y.W."/>
            <person name="Wang J."/>
            <person name="Chen M.H."/>
            <person name="Lv Y.Y."/>
            <person name="Qiu L.H."/>
        </authorList>
    </citation>
    <scope>NUCLEOTIDE SEQUENCE [LARGE SCALE GENOMIC DNA]</scope>
    <source>
        <strain evidence="1 2">DHOF10</strain>
    </source>
</reference>
<dbReference type="InterPro" id="IPR015018">
    <property type="entry name" value="DUF1905"/>
</dbReference>
<dbReference type="EMBL" id="SDMK01000002">
    <property type="protein sequence ID" value="RXS95470.1"/>
    <property type="molecule type" value="Genomic_DNA"/>
</dbReference>
<dbReference type="Gene3D" id="2.40.30.100">
    <property type="entry name" value="AF2212/PG0164-like"/>
    <property type="match status" value="1"/>
</dbReference>
<protein>
    <submittedName>
        <fullName evidence="1">DUF1905 domain-containing protein</fullName>
    </submittedName>
</protein>
<sequence>MTKAAKKRFKATLVAEKSGLGWTVAYLPAGFTDDWDAGATPKVRGEINGFAFRTSLFSNGKGALYLLVNKRMQKEAKVVAGALAEFTLELDEDERTVVVPAEMKRVLQGEAALRRWWEKLPYSFHKYVADQVAAPKSEAARRRRAEDFGEILLNMMEGERETPPILEAAFVRTPLARAGWEKMTPAQRRGHLWGIFYYKSPESRQKRAQKAIDEAVRIAKKGTGGEV</sequence>
<accession>A0A4V1NVE3</accession>
<dbReference type="Pfam" id="PF08922">
    <property type="entry name" value="DUF1905"/>
    <property type="match status" value="1"/>
</dbReference>
<dbReference type="SUPFAM" id="SSF141694">
    <property type="entry name" value="AF2212/PG0164-like"/>
    <property type="match status" value="1"/>
</dbReference>
<evidence type="ECO:0000313" key="1">
    <source>
        <dbReference type="EMBL" id="RXS95470.1"/>
    </source>
</evidence>
<keyword evidence="2" id="KW-1185">Reference proteome</keyword>
<dbReference type="Proteomes" id="UP000290253">
    <property type="component" value="Unassembled WGS sequence"/>
</dbReference>